<comment type="caution">
    <text evidence="1">The sequence shown here is derived from an EMBL/GenBank/DDBJ whole genome shotgun (WGS) entry which is preliminary data.</text>
</comment>
<dbReference type="Pfam" id="PF19495">
    <property type="entry name" value="DUF6030"/>
    <property type="match status" value="1"/>
</dbReference>
<sequence length="220" mass="24826">MLFANDARNWKLLQKRLGIHTPEKTTERIHKTSRAGARVAGQWLISLSPALPATRFEAVVEPAQQCAALADPGQDKPQYTVDGEGNWQCLAFWSAAPSPDAAAVFLQVRGDKMHSITSWRMKLSKADTDGSEILLHGFAMLQQIVHPVSLEPDLQTVIRDKTEKWQDFYSVLGPYVITFRQELLDPKRFNLFALKRRVDRYPLEPAAQDLRAVGNHMSHP</sequence>
<protein>
    <submittedName>
        <fullName evidence="1">Uncharacterized protein</fullName>
    </submittedName>
</protein>
<evidence type="ECO:0000313" key="1">
    <source>
        <dbReference type="EMBL" id="TRL39163.1"/>
    </source>
</evidence>
<dbReference type="AlphaFoldDB" id="A0A549TB92"/>
<proteinExistence type="predicted"/>
<name>A0A549TB92_9HYPH</name>
<reference evidence="1 2" key="1">
    <citation type="submission" date="2019-07" db="EMBL/GenBank/DDBJ databases">
        <title>Ln-dependent methylotrophs.</title>
        <authorList>
            <person name="Tani A."/>
        </authorList>
    </citation>
    <scope>NUCLEOTIDE SEQUENCE [LARGE SCALE GENOMIC DNA]</scope>
    <source>
        <strain evidence="1 2">SM12</strain>
    </source>
</reference>
<dbReference type="InterPro" id="IPR046071">
    <property type="entry name" value="DUF6030"/>
</dbReference>
<gene>
    <name evidence="1" type="ORF">FNA46_10385</name>
</gene>
<evidence type="ECO:0000313" key="2">
    <source>
        <dbReference type="Proteomes" id="UP000316801"/>
    </source>
</evidence>
<dbReference type="Proteomes" id="UP000316801">
    <property type="component" value="Unassembled WGS sequence"/>
</dbReference>
<dbReference type="EMBL" id="VJMG01000023">
    <property type="protein sequence ID" value="TRL39163.1"/>
    <property type="molecule type" value="Genomic_DNA"/>
</dbReference>
<organism evidence="1 2">
    <name type="scientific">Rhizobium straminoryzae</name>
    <dbReference type="NCBI Taxonomy" id="1387186"/>
    <lineage>
        <taxon>Bacteria</taxon>
        <taxon>Pseudomonadati</taxon>
        <taxon>Pseudomonadota</taxon>
        <taxon>Alphaproteobacteria</taxon>
        <taxon>Hyphomicrobiales</taxon>
        <taxon>Rhizobiaceae</taxon>
        <taxon>Rhizobium/Agrobacterium group</taxon>
        <taxon>Rhizobium</taxon>
    </lineage>
</organism>
<accession>A0A549TB92</accession>
<keyword evidence="2" id="KW-1185">Reference proteome</keyword>